<evidence type="ECO:0000256" key="7">
    <source>
        <dbReference type="ARBA" id="ARBA00022737"/>
    </source>
</evidence>
<evidence type="ECO:0000256" key="1">
    <source>
        <dbReference type="ARBA" id="ARBA00002074"/>
    </source>
</evidence>
<evidence type="ECO:0000256" key="10">
    <source>
        <dbReference type="ARBA" id="ARBA00022840"/>
    </source>
</evidence>
<evidence type="ECO:0000256" key="4">
    <source>
        <dbReference type="ARBA" id="ARBA00022490"/>
    </source>
</evidence>
<keyword evidence="7" id="KW-0677">Repeat</keyword>
<dbReference type="GO" id="GO:0051607">
    <property type="term" value="P:defense response to virus"/>
    <property type="evidence" value="ECO:0007669"/>
    <property type="project" value="UniProtKB-ARBA"/>
</dbReference>
<dbReference type="eggNOG" id="KOG4658">
    <property type="taxonomic scope" value="Eukaryota"/>
</dbReference>
<dbReference type="PANTHER" id="PTHR23155:SF1152">
    <property type="entry name" value="AAA+ ATPASE DOMAIN-CONTAINING PROTEIN"/>
    <property type="match status" value="1"/>
</dbReference>
<dbReference type="GO" id="GO:0009626">
    <property type="term" value="P:plant-type hypersensitive response"/>
    <property type="evidence" value="ECO:0007669"/>
    <property type="project" value="UniProtKB-KW"/>
</dbReference>
<dbReference type="Pfam" id="PF00931">
    <property type="entry name" value="NB-ARC"/>
    <property type="match status" value="1"/>
</dbReference>
<dbReference type="InterPro" id="IPR032675">
    <property type="entry name" value="LRR_dom_sf"/>
</dbReference>
<evidence type="ECO:0000259" key="12">
    <source>
        <dbReference type="Pfam" id="PF23559"/>
    </source>
</evidence>
<gene>
    <name evidence="13" type="ORF">MIMGU_mgv1a022452mg</name>
</gene>
<reference evidence="13 14" key="1">
    <citation type="journal article" date="2013" name="Proc. Natl. Acad. Sci. U.S.A.">
        <title>Fine-scale variation in meiotic recombination in Mimulus inferred from population shotgun sequencing.</title>
        <authorList>
            <person name="Hellsten U."/>
            <person name="Wright K.M."/>
            <person name="Jenkins J."/>
            <person name="Shu S."/>
            <person name="Yuan Y."/>
            <person name="Wessler S.R."/>
            <person name="Schmutz J."/>
            <person name="Willis J.H."/>
            <person name="Rokhsar D.S."/>
        </authorList>
    </citation>
    <scope>NUCLEOTIDE SEQUENCE [LARGE SCALE GENOMIC DNA]</scope>
    <source>
        <strain evidence="14">cv. DUN x IM62</strain>
    </source>
</reference>
<evidence type="ECO:0000256" key="9">
    <source>
        <dbReference type="ARBA" id="ARBA00022821"/>
    </source>
</evidence>
<evidence type="ECO:0000256" key="5">
    <source>
        <dbReference type="ARBA" id="ARBA00022614"/>
    </source>
</evidence>
<proteinExistence type="inferred from homology"/>
<dbReference type="Gene3D" id="1.10.8.430">
    <property type="entry name" value="Helical domain of apoptotic protease-activating factors"/>
    <property type="match status" value="1"/>
</dbReference>
<dbReference type="Gene3D" id="3.40.50.300">
    <property type="entry name" value="P-loop containing nucleotide triphosphate hydrolases"/>
    <property type="match status" value="1"/>
</dbReference>
<dbReference type="PRINTS" id="PR00364">
    <property type="entry name" value="DISEASERSIST"/>
</dbReference>
<dbReference type="InterPro" id="IPR044974">
    <property type="entry name" value="Disease_R_plants"/>
</dbReference>
<feature type="domain" description="Disease resistance protein winged helix" evidence="12">
    <location>
        <begin position="376"/>
        <end position="447"/>
    </location>
</feature>
<dbReference type="SUPFAM" id="SSF52540">
    <property type="entry name" value="P-loop containing nucleoside triphosphate hydrolases"/>
    <property type="match status" value="1"/>
</dbReference>
<dbReference type="GO" id="GO:0043531">
    <property type="term" value="F:ADP binding"/>
    <property type="evidence" value="ECO:0007669"/>
    <property type="project" value="InterPro"/>
</dbReference>
<dbReference type="FunFam" id="1.10.10.10:FF:000322">
    <property type="entry name" value="Probable disease resistance protein At1g63360"/>
    <property type="match status" value="1"/>
</dbReference>
<keyword evidence="4" id="KW-0963">Cytoplasm</keyword>
<dbReference type="InterPro" id="IPR058922">
    <property type="entry name" value="WHD_DRP"/>
</dbReference>
<dbReference type="GO" id="GO:0005737">
    <property type="term" value="C:cytoplasm"/>
    <property type="evidence" value="ECO:0007669"/>
    <property type="project" value="UniProtKB-SubCell"/>
</dbReference>
<dbReference type="InterPro" id="IPR042197">
    <property type="entry name" value="Apaf_helical"/>
</dbReference>
<dbReference type="FunFam" id="3.40.50.300:FF:001091">
    <property type="entry name" value="Probable disease resistance protein At1g61300"/>
    <property type="match status" value="1"/>
</dbReference>
<evidence type="ECO:0000256" key="3">
    <source>
        <dbReference type="ARBA" id="ARBA00008894"/>
    </source>
</evidence>
<feature type="domain" description="NB-ARC" evidence="11">
    <location>
        <begin position="132"/>
        <end position="293"/>
    </location>
</feature>
<dbReference type="Gene3D" id="3.80.10.10">
    <property type="entry name" value="Ribonuclease Inhibitor"/>
    <property type="match status" value="1"/>
</dbReference>
<protein>
    <submittedName>
        <fullName evidence="13">Uncharacterized protein</fullName>
    </submittedName>
</protein>
<keyword evidence="8" id="KW-0547">Nucleotide-binding</keyword>
<dbReference type="GO" id="GO:0005524">
    <property type="term" value="F:ATP binding"/>
    <property type="evidence" value="ECO:0007669"/>
    <property type="project" value="UniProtKB-KW"/>
</dbReference>
<dbReference type="PANTHER" id="PTHR23155">
    <property type="entry name" value="DISEASE RESISTANCE PROTEIN RP"/>
    <property type="match status" value="1"/>
</dbReference>
<dbReference type="EMBL" id="KI631213">
    <property type="protein sequence ID" value="EYU29512.1"/>
    <property type="molecule type" value="Genomic_DNA"/>
</dbReference>
<dbReference type="SUPFAM" id="SSF52058">
    <property type="entry name" value="L domain-like"/>
    <property type="match status" value="1"/>
</dbReference>
<evidence type="ECO:0000313" key="13">
    <source>
        <dbReference type="EMBL" id="EYU29512.1"/>
    </source>
</evidence>
<keyword evidence="6" id="KW-0381">Hypersensitive response</keyword>
<sequence length="816" mass="93995">MATYAALASLMSVLDQIQDHPRISNCFHKKQLESLSHLVGFLLDFVEITHSHVGVLSEEYEVLESDIASASYAAEDVIETHVVDQIHSGLILLDLQSVIEVIDSVKDKIKRRAPRIRCLLLLMVEFDEELIQLLDALTGRQPSLQIIPIVGMGGIGKTTLARNAYESRLILNHFDICAWATISQEYSLKKIFSKLLSRQTSGVGQEIEQQLGQKLYQRLIGRRYLIILDDVWSIDAWEKMMFFFPDNNNGSRIIITTRLSNVSIYFGSSYFSKKFLDEDKSWNLFCEKAFPQEEVCPPQLEEIGKKIAKKCKGLPLLIVVIGGLLRKSSCTQEYWENISQNMNSILDSEEQNLDILSLSYRQLPAHLKPCFFYTGIYPEDYEIHLSELIKLWIAEGFIKPNKIKSLEEVGEGYLKDLVERNLLSVGRLRLNGQIKTCTIHDLVRDLCIKTAEKEKFFYFIRFCDSPRALTKERRILFLGKNSEINHDLLSHALESAPLTRSFLRNAGWRPVRFRLLKVFNVDYTDSLPSDIFEQINLRYVWIYYDFYKHKHYSRELPWTVSLLWNVQTLKIGGFGIFYAPTEIWSMPQLRYLEFARLCLPTPPLRSQEKDDSIVLKNLHTLKTVVDLNLSEEVCKRIPSVKILKIKYNDFLPERSSRETFIYNIGCLHKLESLNCQLGNVQPCGNLVRNLKFPTSLKKLTLSGRKIEWEDLTTIGSSPNLEVLQLKDGSMTGSEWNPVEGEFLRLKYLFINSWELKHWNAESFHFPVLEKLYLSGLLHLDEIPLGIGEIPTLALIHLLSCNESASMSAMSILEEQE</sequence>
<comment type="function">
    <text evidence="1">Confers resistance to late blight (Phytophthora infestans) races carrying the avirulence gene Avr1. Resistance proteins guard the plant against pathogens that contain an appropriate avirulence protein via an indirect interaction with this avirulence protein. That triggers a defense system including the hypersensitive response, which restricts the pathogen growth.</text>
</comment>
<feature type="non-terminal residue" evidence="13">
    <location>
        <position position="816"/>
    </location>
</feature>
<evidence type="ECO:0000313" key="14">
    <source>
        <dbReference type="Proteomes" id="UP000030748"/>
    </source>
</evidence>
<dbReference type="InterPro" id="IPR036388">
    <property type="entry name" value="WH-like_DNA-bd_sf"/>
</dbReference>
<evidence type="ECO:0000256" key="2">
    <source>
        <dbReference type="ARBA" id="ARBA00004496"/>
    </source>
</evidence>
<accession>A0A022QLE5</accession>
<dbReference type="Pfam" id="PF23559">
    <property type="entry name" value="WHD_DRP"/>
    <property type="match status" value="1"/>
</dbReference>
<evidence type="ECO:0000259" key="11">
    <source>
        <dbReference type="Pfam" id="PF00931"/>
    </source>
</evidence>
<evidence type="ECO:0000256" key="8">
    <source>
        <dbReference type="ARBA" id="ARBA00022741"/>
    </source>
</evidence>
<dbReference type="AlphaFoldDB" id="A0A022QLE5"/>
<dbReference type="InterPro" id="IPR002182">
    <property type="entry name" value="NB-ARC"/>
</dbReference>
<dbReference type="Gene3D" id="1.10.10.10">
    <property type="entry name" value="Winged helix-like DNA-binding domain superfamily/Winged helix DNA-binding domain"/>
    <property type="match status" value="1"/>
</dbReference>
<keyword evidence="5" id="KW-0433">Leucine-rich repeat</keyword>
<dbReference type="InterPro" id="IPR027417">
    <property type="entry name" value="P-loop_NTPase"/>
</dbReference>
<dbReference type="FunFam" id="1.10.8.430:FF:000003">
    <property type="entry name" value="Probable disease resistance protein At5g66910"/>
    <property type="match status" value="1"/>
</dbReference>
<organism evidence="13 14">
    <name type="scientific">Erythranthe guttata</name>
    <name type="common">Yellow monkey flower</name>
    <name type="synonym">Mimulus guttatus</name>
    <dbReference type="NCBI Taxonomy" id="4155"/>
    <lineage>
        <taxon>Eukaryota</taxon>
        <taxon>Viridiplantae</taxon>
        <taxon>Streptophyta</taxon>
        <taxon>Embryophyta</taxon>
        <taxon>Tracheophyta</taxon>
        <taxon>Spermatophyta</taxon>
        <taxon>Magnoliopsida</taxon>
        <taxon>eudicotyledons</taxon>
        <taxon>Gunneridae</taxon>
        <taxon>Pentapetalae</taxon>
        <taxon>asterids</taxon>
        <taxon>lamiids</taxon>
        <taxon>Lamiales</taxon>
        <taxon>Phrymaceae</taxon>
        <taxon>Erythranthe</taxon>
    </lineage>
</organism>
<comment type="subcellular location">
    <subcellularLocation>
        <location evidence="2">Cytoplasm</location>
    </subcellularLocation>
</comment>
<comment type="similarity">
    <text evidence="3">Belongs to the disease resistance NB-LRR family.</text>
</comment>
<name>A0A022QLE5_ERYGU</name>
<dbReference type="Proteomes" id="UP000030748">
    <property type="component" value="Unassembled WGS sequence"/>
</dbReference>
<keyword evidence="14" id="KW-1185">Reference proteome</keyword>
<keyword evidence="10" id="KW-0067">ATP-binding</keyword>
<evidence type="ECO:0000256" key="6">
    <source>
        <dbReference type="ARBA" id="ARBA00022667"/>
    </source>
</evidence>
<dbReference type="Gene3D" id="1.20.5.4130">
    <property type="match status" value="1"/>
</dbReference>
<keyword evidence="9" id="KW-0611">Plant defense</keyword>